<dbReference type="GO" id="GO:0044205">
    <property type="term" value="P:'de novo' UMP biosynthetic process"/>
    <property type="evidence" value="ECO:0007669"/>
    <property type="project" value="UniProtKB-UniPathway"/>
</dbReference>
<name>A0A150WSN4_BDEBC</name>
<dbReference type="GO" id="GO:0006207">
    <property type="term" value="P:'de novo' pyrimidine nucleobase biosynthetic process"/>
    <property type="evidence" value="ECO:0007669"/>
    <property type="project" value="InterPro"/>
</dbReference>
<dbReference type="PRINTS" id="PR00100">
    <property type="entry name" value="AOTCASE"/>
</dbReference>
<dbReference type="InterPro" id="IPR002082">
    <property type="entry name" value="Asp_carbamoyltransf"/>
</dbReference>
<evidence type="ECO:0000256" key="3">
    <source>
        <dbReference type="ARBA" id="ARBA00013008"/>
    </source>
</evidence>
<dbReference type="GO" id="GO:0004070">
    <property type="term" value="F:aspartate carbamoyltransferase activity"/>
    <property type="evidence" value="ECO:0007669"/>
    <property type="project" value="UniProtKB-UniRule"/>
</dbReference>
<dbReference type="NCBIfam" id="NF002032">
    <property type="entry name" value="PRK00856.1"/>
    <property type="match status" value="1"/>
</dbReference>
<dbReference type="GO" id="GO:0005829">
    <property type="term" value="C:cytosol"/>
    <property type="evidence" value="ECO:0007669"/>
    <property type="project" value="TreeGrafter"/>
</dbReference>
<accession>A0A150WSN4</accession>
<dbReference type="InterPro" id="IPR006131">
    <property type="entry name" value="Asp_carbamoyltransf_Asp/Orn-bd"/>
</dbReference>
<keyword evidence="5" id="KW-0665">Pyrimidine biosynthesis</keyword>
<gene>
    <name evidence="12" type="ORF">AZI86_10425</name>
</gene>
<dbReference type="Pfam" id="PF02729">
    <property type="entry name" value="OTCace_N"/>
    <property type="match status" value="1"/>
</dbReference>
<comment type="catalytic activity">
    <reaction evidence="7">
        <text>carbamoyl phosphate + L-aspartate = N-carbamoyl-L-aspartate + phosphate + H(+)</text>
        <dbReference type="Rhea" id="RHEA:20013"/>
        <dbReference type="ChEBI" id="CHEBI:15378"/>
        <dbReference type="ChEBI" id="CHEBI:29991"/>
        <dbReference type="ChEBI" id="CHEBI:32814"/>
        <dbReference type="ChEBI" id="CHEBI:43474"/>
        <dbReference type="ChEBI" id="CHEBI:58228"/>
        <dbReference type="EC" id="2.1.3.2"/>
    </reaction>
</comment>
<feature type="domain" description="Aspartate/ornithine carbamoyltransferase Asp/Orn-binding" evidence="10">
    <location>
        <begin position="165"/>
        <end position="305"/>
    </location>
</feature>
<evidence type="ECO:0000256" key="5">
    <source>
        <dbReference type="ARBA" id="ARBA00022975"/>
    </source>
</evidence>
<dbReference type="PRINTS" id="PR00101">
    <property type="entry name" value="ATCASE"/>
</dbReference>
<dbReference type="GO" id="GO:0006520">
    <property type="term" value="P:amino acid metabolic process"/>
    <property type="evidence" value="ECO:0007669"/>
    <property type="project" value="InterPro"/>
</dbReference>
<evidence type="ECO:0000256" key="7">
    <source>
        <dbReference type="ARBA" id="ARBA00048859"/>
    </source>
</evidence>
<evidence type="ECO:0000313" key="13">
    <source>
        <dbReference type="Proteomes" id="UP000075320"/>
    </source>
</evidence>
<dbReference type="PANTHER" id="PTHR45753:SF6">
    <property type="entry name" value="ASPARTATE CARBAMOYLTRANSFERASE"/>
    <property type="match status" value="1"/>
</dbReference>
<dbReference type="RefSeq" id="WP_061834975.1">
    <property type="nucleotide sequence ID" value="NZ_LUKE01000001.1"/>
</dbReference>
<dbReference type="AlphaFoldDB" id="A0A150WSN4"/>
<dbReference type="EMBL" id="LUKE01000001">
    <property type="protein sequence ID" value="KYG67398.1"/>
    <property type="molecule type" value="Genomic_DNA"/>
</dbReference>
<proteinExistence type="inferred from homology"/>
<dbReference type="InterPro" id="IPR036901">
    <property type="entry name" value="Asp/Orn_carbamoylTrfase_sf"/>
</dbReference>
<dbReference type="Gene3D" id="3.40.50.1370">
    <property type="entry name" value="Aspartate/ornithine carbamoyltransferase"/>
    <property type="match status" value="2"/>
</dbReference>
<dbReference type="GO" id="GO:0016597">
    <property type="term" value="F:amino acid binding"/>
    <property type="evidence" value="ECO:0007669"/>
    <property type="project" value="InterPro"/>
</dbReference>
<evidence type="ECO:0000256" key="1">
    <source>
        <dbReference type="ARBA" id="ARBA00004852"/>
    </source>
</evidence>
<evidence type="ECO:0000256" key="9">
    <source>
        <dbReference type="RuleBase" id="RU003634"/>
    </source>
</evidence>
<sequence>MSSRNNKSLIDLSSLEKTKIDRLFSVADEISEGRSFGLADAKRGSAIPFEGFGKTGALLFFEASTRTRMSFETACARLGIYPLRLDGKSGSSLEKGETFEDTILNVNAMKPSFLVIRCGDELDFHDIAKKINTPILNAGWGKRGHPTQALLDAYTIRKHLGTCEEQKVLIVGDVRHSRVAASHFELSKKLGYEVALCGPKEFLPEHSQVKVFSSLKEGLQWSTAAMALRVQLERHENKYSLADYRRDYGFTKENLKALSSKALIMHPGPINQGTELDSEVLQDPRCQVLDQVSNGVFIRQALIYLTLSEEK</sequence>
<evidence type="ECO:0000259" key="11">
    <source>
        <dbReference type="Pfam" id="PF02729"/>
    </source>
</evidence>
<dbReference type="OrthoDB" id="5289567at2"/>
<keyword evidence="13" id="KW-1185">Reference proteome</keyword>
<evidence type="ECO:0000256" key="4">
    <source>
        <dbReference type="ARBA" id="ARBA00022679"/>
    </source>
</evidence>
<organism evidence="12 13">
    <name type="scientific">Bdellovibrio bacteriovorus</name>
    <dbReference type="NCBI Taxonomy" id="959"/>
    <lineage>
        <taxon>Bacteria</taxon>
        <taxon>Pseudomonadati</taxon>
        <taxon>Bdellovibrionota</taxon>
        <taxon>Bdellovibrionia</taxon>
        <taxon>Bdellovibrionales</taxon>
        <taxon>Pseudobdellovibrionaceae</taxon>
        <taxon>Bdellovibrio</taxon>
    </lineage>
</organism>
<keyword evidence="4 9" id="KW-0808">Transferase</keyword>
<comment type="function">
    <text evidence="6">Catalyzes the condensation of carbamoyl phosphate and aspartate to form carbamoyl aspartate and inorganic phosphate, the committed step in the de novo pyrimidine nucleotide biosynthesis pathway.</text>
</comment>
<protein>
    <recommendedName>
        <fullName evidence="3 8">Aspartate carbamoyltransferase</fullName>
        <ecNumber evidence="3 8">2.1.3.2</ecNumber>
    </recommendedName>
</protein>
<evidence type="ECO:0000313" key="12">
    <source>
        <dbReference type="EMBL" id="KYG67398.1"/>
    </source>
</evidence>
<evidence type="ECO:0000259" key="10">
    <source>
        <dbReference type="Pfam" id="PF00185"/>
    </source>
</evidence>
<dbReference type="PANTHER" id="PTHR45753">
    <property type="entry name" value="ORNITHINE CARBAMOYLTRANSFERASE, MITOCHONDRIAL"/>
    <property type="match status" value="1"/>
</dbReference>
<comment type="similarity">
    <text evidence="2">Belongs to the aspartate/ornithine carbamoyltransferase superfamily. ATCase family.</text>
</comment>
<evidence type="ECO:0000256" key="6">
    <source>
        <dbReference type="ARBA" id="ARBA00043884"/>
    </source>
</evidence>
<dbReference type="InterPro" id="IPR006130">
    <property type="entry name" value="Asp/Orn_carbamoylTrfase"/>
</dbReference>
<evidence type="ECO:0000256" key="2">
    <source>
        <dbReference type="ARBA" id="ARBA00008896"/>
    </source>
</evidence>
<feature type="domain" description="Aspartate/ornithine carbamoyltransferase carbamoyl-P binding" evidence="11">
    <location>
        <begin position="7"/>
        <end position="157"/>
    </location>
</feature>
<evidence type="ECO:0000256" key="8">
    <source>
        <dbReference type="NCBIfam" id="TIGR00670"/>
    </source>
</evidence>
<comment type="caution">
    <text evidence="12">The sequence shown here is derived from an EMBL/GenBank/DDBJ whole genome shotgun (WGS) entry which is preliminary data.</text>
</comment>
<comment type="pathway">
    <text evidence="1">Pyrimidine metabolism; UMP biosynthesis via de novo pathway; (S)-dihydroorotate from bicarbonate: step 2/3.</text>
</comment>
<dbReference type="Proteomes" id="UP000075320">
    <property type="component" value="Unassembled WGS sequence"/>
</dbReference>
<dbReference type="EC" id="2.1.3.2" evidence="3 8"/>
<dbReference type="PROSITE" id="PS00097">
    <property type="entry name" value="CARBAMOYLTRANSFERASE"/>
    <property type="match status" value="1"/>
</dbReference>
<dbReference type="Pfam" id="PF00185">
    <property type="entry name" value="OTCace"/>
    <property type="match status" value="1"/>
</dbReference>
<dbReference type="InterPro" id="IPR006132">
    <property type="entry name" value="Asp/Orn_carbamoyltranf_P-bd"/>
</dbReference>
<dbReference type="NCBIfam" id="TIGR00670">
    <property type="entry name" value="asp_carb_tr"/>
    <property type="match status" value="1"/>
</dbReference>
<dbReference type="SUPFAM" id="SSF53671">
    <property type="entry name" value="Aspartate/ornithine carbamoyltransferase"/>
    <property type="match status" value="1"/>
</dbReference>
<dbReference type="UniPathway" id="UPA00070">
    <property type="reaction ID" value="UER00116"/>
</dbReference>
<reference evidence="12 13" key="1">
    <citation type="submission" date="2016-03" db="EMBL/GenBank/DDBJ databases">
        <authorList>
            <person name="Ploux O."/>
        </authorList>
    </citation>
    <scope>NUCLEOTIDE SEQUENCE [LARGE SCALE GENOMIC DNA]</scope>
    <source>
        <strain evidence="12 13">R0</strain>
    </source>
</reference>